<dbReference type="EMBL" id="MKIM01000028">
    <property type="protein sequence ID" value="OLP43639.1"/>
    <property type="molecule type" value="Genomic_DNA"/>
</dbReference>
<reference evidence="2 3" key="1">
    <citation type="submission" date="2016-09" db="EMBL/GenBank/DDBJ databases">
        <title>Rhizobium oryziradicis sp. nov., isolated from the root of rice.</title>
        <authorList>
            <person name="Zhao J."/>
            <person name="Zhang X."/>
        </authorList>
    </citation>
    <scope>NUCLEOTIDE SEQUENCE [LARGE SCALE GENOMIC DNA]</scope>
    <source>
        <strain evidence="2 3">N19</strain>
    </source>
</reference>
<dbReference type="STRING" id="1867956.BJF95_22610"/>
<evidence type="ECO:0000256" key="1">
    <source>
        <dbReference type="SAM" id="MobiDB-lite"/>
    </source>
</evidence>
<sequence length="148" mass="16923">MSDFRLSFPACVIAGKTRLDLHDVVLLKTYSLPNGVRNRGDAMTLLVLNSCCPEKCAEWHSYFVEAMASYIVEILEPKNRIDQTKLDWMTEIFMTDGLANSPIDGEVLLGVMDLLIHPAKRSHSKLHNWQLPQHEDASMQPHEHIRMH</sequence>
<dbReference type="AlphaFoldDB" id="A0A1Q8ZP36"/>
<name>A0A1Q8ZP36_9HYPH</name>
<dbReference type="OrthoDB" id="7628592at2"/>
<feature type="region of interest" description="Disordered" evidence="1">
    <location>
        <begin position="127"/>
        <end position="148"/>
    </location>
</feature>
<gene>
    <name evidence="2" type="ORF">BJF95_22610</name>
</gene>
<dbReference type="RefSeq" id="WP_075640958.1">
    <property type="nucleotide sequence ID" value="NZ_MKIM01000028.1"/>
</dbReference>
<organism evidence="2 3">
    <name type="scientific">Rhizobium oryziradicis</name>
    <dbReference type="NCBI Taxonomy" id="1867956"/>
    <lineage>
        <taxon>Bacteria</taxon>
        <taxon>Pseudomonadati</taxon>
        <taxon>Pseudomonadota</taxon>
        <taxon>Alphaproteobacteria</taxon>
        <taxon>Hyphomicrobiales</taxon>
        <taxon>Rhizobiaceae</taxon>
        <taxon>Rhizobium/Agrobacterium group</taxon>
        <taxon>Rhizobium</taxon>
    </lineage>
</organism>
<dbReference type="Proteomes" id="UP000186894">
    <property type="component" value="Unassembled WGS sequence"/>
</dbReference>
<proteinExistence type="predicted"/>
<evidence type="ECO:0000313" key="3">
    <source>
        <dbReference type="Proteomes" id="UP000186894"/>
    </source>
</evidence>
<comment type="caution">
    <text evidence="2">The sequence shown here is derived from an EMBL/GenBank/DDBJ whole genome shotgun (WGS) entry which is preliminary data.</text>
</comment>
<evidence type="ECO:0000313" key="2">
    <source>
        <dbReference type="EMBL" id="OLP43639.1"/>
    </source>
</evidence>
<feature type="compositionally biased region" description="Basic and acidic residues" evidence="1">
    <location>
        <begin position="133"/>
        <end position="148"/>
    </location>
</feature>
<protein>
    <submittedName>
        <fullName evidence="2">Uncharacterized protein</fullName>
    </submittedName>
</protein>
<keyword evidence="3" id="KW-1185">Reference proteome</keyword>
<accession>A0A1Q8ZP36</accession>